<evidence type="ECO:0000313" key="2">
    <source>
        <dbReference type="EMBL" id="EYC11540.1"/>
    </source>
</evidence>
<reference evidence="3" key="1">
    <citation type="journal article" date="2015" name="Nat. Genet.">
        <title>The genome and transcriptome of the zoonotic hookworm Ancylostoma ceylanicum identify infection-specific gene families.</title>
        <authorList>
            <person name="Schwarz E.M."/>
            <person name="Hu Y."/>
            <person name="Antoshechkin I."/>
            <person name="Miller M.M."/>
            <person name="Sternberg P.W."/>
            <person name="Aroian R.V."/>
        </authorList>
    </citation>
    <scope>NUCLEOTIDE SEQUENCE</scope>
    <source>
        <strain evidence="3">HY135</strain>
    </source>
</reference>
<gene>
    <name evidence="2" type="primary">Acey_s0050.g1964</name>
    <name evidence="2" type="ORF">Y032_0050g1964</name>
</gene>
<sequence>MVLPCTRNDYGDVEVRTERLSKTLKTKGFFAELQKSLDQWSAEGVKGILFRIALKVFLSFLLCASQCVQSILVAITIQMCAVSDVATQPSREAAT</sequence>
<proteinExistence type="predicted"/>
<accession>A0A016U8U9</accession>
<protein>
    <recommendedName>
        <fullName evidence="1">Pre-nudix hydrolase domain-containing protein</fullName>
    </recommendedName>
</protein>
<feature type="domain" description="Pre-nudix hydrolase" evidence="1">
    <location>
        <begin position="3"/>
        <end position="55"/>
    </location>
</feature>
<name>A0A016U8U9_9BILA</name>
<evidence type="ECO:0000259" key="1">
    <source>
        <dbReference type="Pfam" id="PF18290"/>
    </source>
</evidence>
<dbReference type="InterPro" id="IPR040618">
    <property type="entry name" value="Pre-Nudix"/>
</dbReference>
<dbReference type="EMBL" id="JARK01001386">
    <property type="protein sequence ID" value="EYC11540.1"/>
    <property type="molecule type" value="Genomic_DNA"/>
</dbReference>
<dbReference type="Proteomes" id="UP000024635">
    <property type="component" value="Unassembled WGS sequence"/>
</dbReference>
<comment type="caution">
    <text evidence="2">The sequence shown here is derived from an EMBL/GenBank/DDBJ whole genome shotgun (WGS) entry which is preliminary data.</text>
</comment>
<dbReference type="Pfam" id="PF18290">
    <property type="entry name" value="Nudix_hydro"/>
    <property type="match status" value="1"/>
</dbReference>
<organism evidence="2 3">
    <name type="scientific">Ancylostoma ceylanicum</name>
    <dbReference type="NCBI Taxonomy" id="53326"/>
    <lineage>
        <taxon>Eukaryota</taxon>
        <taxon>Metazoa</taxon>
        <taxon>Ecdysozoa</taxon>
        <taxon>Nematoda</taxon>
        <taxon>Chromadorea</taxon>
        <taxon>Rhabditida</taxon>
        <taxon>Rhabditina</taxon>
        <taxon>Rhabditomorpha</taxon>
        <taxon>Strongyloidea</taxon>
        <taxon>Ancylostomatidae</taxon>
        <taxon>Ancylostomatinae</taxon>
        <taxon>Ancylostoma</taxon>
    </lineage>
</organism>
<keyword evidence="3" id="KW-1185">Reference proteome</keyword>
<dbReference type="AlphaFoldDB" id="A0A016U8U9"/>
<dbReference type="Gene3D" id="3.40.630.30">
    <property type="match status" value="1"/>
</dbReference>
<evidence type="ECO:0000313" key="3">
    <source>
        <dbReference type="Proteomes" id="UP000024635"/>
    </source>
</evidence>